<reference evidence="12 13" key="2">
    <citation type="submission" date="2019-08" db="EMBL/GenBank/DDBJ databases">
        <title>Jejuicoccus antrihumi gen. nov., sp. nov., a new member of the family Dermacoccaceae isolated from a cave.</title>
        <authorList>
            <person name="Schumann P."/>
            <person name="Kim I.S."/>
        </authorList>
    </citation>
    <scope>NUCLEOTIDE SEQUENCE [LARGE SCALE GENOMIC DNA]</scope>
    <source>
        <strain evidence="12 13">C5-26</strain>
    </source>
</reference>
<comment type="caution">
    <text evidence="12">The sequence shown here is derived from an EMBL/GenBank/DDBJ whole genome shotgun (WGS) entry which is preliminary data.</text>
</comment>
<dbReference type="InterPro" id="IPR036890">
    <property type="entry name" value="HATPase_C_sf"/>
</dbReference>
<keyword evidence="10" id="KW-0472">Membrane</keyword>
<dbReference type="SUPFAM" id="SSF55874">
    <property type="entry name" value="ATPase domain of HSP90 chaperone/DNA topoisomerase II/histidine kinase"/>
    <property type="match status" value="1"/>
</dbReference>
<dbReference type="SMART" id="SM00388">
    <property type="entry name" value="HisKA"/>
    <property type="match status" value="1"/>
</dbReference>
<dbReference type="OrthoDB" id="5499837at2"/>
<evidence type="ECO:0000256" key="8">
    <source>
        <dbReference type="ARBA" id="ARBA00023012"/>
    </source>
</evidence>
<keyword evidence="10" id="KW-1133">Transmembrane helix</keyword>
<keyword evidence="9" id="KW-0843">Virulence</keyword>
<proteinExistence type="predicted"/>
<evidence type="ECO:0000259" key="11">
    <source>
        <dbReference type="PROSITE" id="PS50109"/>
    </source>
</evidence>
<comment type="catalytic activity">
    <reaction evidence="1">
        <text>ATP + protein L-histidine = ADP + protein N-phospho-L-histidine.</text>
        <dbReference type="EC" id="2.7.13.3"/>
    </reaction>
</comment>
<sequence>MVVPLLIVVPGWQRKVLVVVLALIGGGVAWWVMGRGVDEVARPVSDLTQRAEQAGDGPVLFQPMRTGIDEIDRISQVFERRAGELTRTLAAEREFSSDASHQLRTPLTALLMRLDEISTTDDLALAREEARVGIAQVERLTTVVDELLQRSRHTPSGPVPTISLDSVIAALQREWQPAFEDARRSVRVGGERGLMVVASRSGLSQILSTLLENALAHGTGTVQVMARRSGPSVVVEVSDRGEGVDPAIAPRIFERRVTTGGTGLGLALARDLAQANGGRLELRSSQPAVFALFLSEGESN</sequence>
<gene>
    <name evidence="12" type="ORF">FGL98_14970</name>
</gene>
<evidence type="ECO:0000256" key="4">
    <source>
        <dbReference type="ARBA" id="ARBA00022475"/>
    </source>
</evidence>
<evidence type="ECO:0000256" key="1">
    <source>
        <dbReference type="ARBA" id="ARBA00000085"/>
    </source>
</evidence>
<keyword evidence="6" id="KW-0808">Transferase</keyword>
<dbReference type="EMBL" id="VCQV01000022">
    <property type="protein sequence ID" value="TWP35128.1"/>
    <property type="molecule type" value="Genomic_DNA"/>
</dbReference>
<name>A0A563DXX4_9MICO</name>
<evidence type="ECO:0000313" key="12">
    <source>
        <dbReference type="EMBL" id="TWP35128.1"/>
    </source>
</evidence>
<feature type="transmembrane region" description="Helical" evidence="10">
    <location>
        <begin position="12"/>
        <end position="33"/>
    </location>
</feature>
<reference evidence="12 13" key="1">
    <citation type="submission" date="2019-05" db="EMBL/GenBank/DDBJ databases">
        <authorList>
            <person name="Lee S.D."/>
        </authorList>
    </citation>
    <scope>NUCLEOTIDE SEQUENCE [LARGE SCALE GENOMIC DNA]</scope>
    <source>
        <strain evidence="12 13">C5-26</strain>
    </source>
</reference>
<dbReference type="InterPro" id="IPR003594">
    <property type="entry name" value="HATPase_dom"/>
</dbReference>
<keyword evidence="7 12" id="KW-0418">Kinase</keyword>
<dbReference type="SUPFAM" id="SSF47384">
    <property type="entry name" value="Homodimeric domain of signal transducing histidine kinase"/>
    <property type="match status" value="1"/>
</dbReference>
<dbReference type="PROSITE" id="PS50109">
    <property type="entry name" value="HIS_KIN"/>
    <property type="match status" value="1"/>
</dbReference>
<feature type="domain" description="Histidine kinase" evidence="11">
    <location>
        <begin position="98"/>
        <end position="298"/>
    </location>
</feature>
<evidence type="ECO:0000256" key="10">
    <source>
        <dbReference type="SAM" id="Phobius"/>
    </source>
</evidence>
<evidence type="ECO:0000313" key="13">
    <source>
        <dbReference type="Proteomes" id="UP000320244"/>
    </source>
</evidence>
<accession>A0A563DXX4</accession>
<dbReference type="CDD" id="cd00082">
    <property type="entry name" value="HisKA"/>
    <property type="match status" value="1"/>
</dbReference>
<keyword evidence="10" id="KW-0812">Transmembrane</keyword>
<dbReference type="Gene3D" id="3.30.565.10">
    <property type="entry name" value="Histidine kinase-like ATPase, C-terminal domain"/>
    <property type="match status" value="1"/>
</dbReference>
<dbReference type="InterPro" id="IPR003661">
    <property type="entry name" value="HisK_dim/P_dom"/>
</dbReference>
<organism evidence="12 13">
    <name type="scientific">Leekyejoonella antrihumi</name>
    <dbReference type="NCBI Taxonomy" id="1660198"/>
    <lineage>
        <taxon>Bacteria</taxon>
        <taxon>Bacillati</taxon>
        <taxon>Actinomycetota</taxon>
        <taxon>Actinomycetes</taxon>
        <taxon>Micrococcales</taxon>
        <taxon>Dermacoccaceae</taxon>
        <taxon>Leekyejoonella</taxon>
    </lineage>
</organism>
<evidence type="ECO:0000256" key="2">
    <source>
        <dbReference type="ARBA" id="ARBA00004651"/>
    </source>
</evidence>
<dbReference type="InterPro" id="IPR036097">
    <property type="entry name" value="HisK_dim/P_sf"/>
</dbReference>
<dbReference type="EC" id="2.7.13.3" evidence="3"/>
<evidence type="ECO:0000256" key="3">
    <source>
        <dbReference type="ARBA" id="ARBA00012438"/>
    </source>
</evidence>
<dbReference type="GO" id="GO:0005886">
    <property type="term" value="C:plasma membrane"/>
    <property type="evidence" value="ECO:0007669"/>
    <property type="project" value="UniProtKB-SubCell"/>
</dbReference>
<dbReference type="InterPro" id="IPR004358">
    <property type="entry name" value="Sig_transdc_His_kin-like_C"/>
</dbReference>
<evidence type="ECO:0000256" key="5">
    <source>
        <dbReference type="ARBA" id="ARBA00022553"/>
    </source>
</evidence>
<keyword evidence="8" id="KW-0902">Two-component regulatory system</keyword>
<dbReference type="InterPro" id="IPR005467">
    <property type="entry name" value="His_kinase_dom"/>
</dbReference>
<evidence type="ECO:0000256" key="7">
    <source>
        <dbReference type="ARBA" id="ARBA00022777"/>
    </source>
</evidence>
<comment type="subcellular location">
    <subcellularLocation>
        <location evidence="2">Cell membrane</location>
        <topology evidence="2">Multi-pass membrane protein</topology>
    </subcellularLocation>
</comment>
<dbReference type="Pfam" id="PF02518">
    <property type="entry name" value="HATPase_c"/>
    <property type="match status" value="1"/>
</dbReference>
<dbReference type="PRINTS" id="PR00344">
    <property type="entry name" value="BCTRLSENSOR"/>
</dbReference>
<keyword evidence="5" id="KW-0597">Phosphoprotein</keyword>
<keyword evidence="4" id="KW-1003">Cell membrane</keyword>
<dbReference type="Proteomes" id="UP000320244">
    <property type="component" value="Unassembled WGS sequence"/>
</dbReference>
<dbReference type="AlphaFoldDB" id="A0A563DXX4"/>
<evidence type="ECO:0000256" key="9">
    <source>
        <dbReference type="ARBA" id="ARBA00023026"/>
    </source>
</evidence>
<protein>
    <recommendedName>
        <fullName evidence="3">histidine kinase</fullName>
        <ecNumber evidence="3">2.7.13.3</ecNumber>
    </recommendedName>
</protein>
<dbReference type="PANTHER" id="PTHR44936:SF9">
    <property type="entry name" value="SENSOR PROTEIN CREC"/>
    <property type="match status" value="1"/>
</dbReference>
<dbReference type="SMART" id="SM00387">
    <property type="entry name" value="HATPase_c"/>
    <property type="match status" value="1"/>
</dbReference>
<keyword evidence="13" id="KW-1185">Reference proteome</keyword>
<dbReference type="PANTHER" id="PTHR44936">
    <property type="entry name" value="SENSOR PROTEIN CREC"/>
    <property type="match status" value="1"/>
</dbReference>
<dbReference type="Pfam" id="PF00512">
    <property type="entry name" value="HisKA"/>
    <property type="match status" value="1"/>
</dbReference>
<dbReference type="GO" id="GO:0000155">
    <property type="term" value="F:phosphorelay sensor kinase activity"/>
    <property type="evidence" value="ECO:0007669"/>
    <property type="project" value="InterPro"/>
</dbReference>
<evidence type="ECO:0000256" key="6">
    <source>
        <dbReference type="ARBA" id="ARBA00022679"/>
    </source>
</evidence>
<dbReference type="Gene3D" id="1.10.287.130">
    <property type="match status" value="1"/>
</dbReference>
<dbReference type="InterPro" id="IPR050980">
    <property type="entry name" value="2C_sensor_his_kinase"/>
</dbReference>